<organism evidence="2 3">
    <name type="scientific">Anaerolinea thermophila (strain DSM 14523 / JCM 11388 / NBRC 100420 / UNI-1)</name>
    <dbReference type="NCBI Taxonomy" id="926569"/>
    <lineage>
        <taxon>Bacteria</taxon>
        <taxon>Bacillati</taxon>
        <taxon>Chloroflexota</taxon>
        <taxon>Anaerolineae</taxon>
        <taxon>Anaerolineales</taxon>
        <taxon>Anaerolineaceae</taxon>
        <taxon>Anaerolinea</taxon>
    </lineage>
</organism>
<feature type="transmembrane region" description="Helical" evidence="1">
    <location>
        <begin position="98"/>
        <end position="118"/>
    </location>
</feature>
<feature type="transmembrane region" description="Helical" evidence="1">
    <location>
        <begin position="72"/>
        <end position="92"/>
    </location>
</feature>
<sequence>MHWKRDLASKFFDGILPVIVLYLLWQTILLPMGILYHRSGGPGLMVYALALIAVAVYSFQRGLNTRSAETTRGWYGMAGGLVAWAATEFASMLSEGKLSGLDTAIALLLAILITTLMWRQYLPVGARFFLTTYLANGVGHILMTFFRLLAGTSPAAMLFFLILGYAAIAITLGGLIWIMFFSERRLQRMWAALIILLAGSAAVYIFRGGWFG</sequence>
<dbReference type="RefSeq" id="WP_013558562.1">
    <property type="nucleotide sequence ID" value="NC_014960.1"/>
</dbReference>
<dbReference type="EMBL" id="AP012029">
    <property type="protein sequence ID" value="BAJ62164.1"/>
    <property type="molecule type" value="Genomic_DNA"/>
</dbReference>
<dbReference type="HOGENOM" id="CLU_1297672_0_0_0"/>
<name>E8MZ21_ANATU</name>
<feature type="transmembrane region" description="Helical" evidence="1">
    <location>
        <begin position="12"/>
        <end position="36"/>
    </location>
</feature>
<evidence type="ECO:0000313" key="2">
    <source>
        <dbReference type="EMBL" id="BAJ62164.1"/>
    </source>
</evidence>
<keyword evidence="1" id="KW-0812">Transmembrane</keyword>
<dbReference type="STRING" id="926569.ANT_01300"/>
<dbReference type="AlphaFoldDB" id="E8MZ21"/>
<dbReference type="InParanoid" id="E8MZ21"/>
<feature type="transmembrane region" description="Helical" evidence="1">
    <location>
        <begin position="156"/>
        <end position="178"/>
    </location>
</feature>
<evidence type="ECO:0000256" key="1">
    <source>
        <dbReference type="SAM" id="Phobius"/>
    </source>
</evidence>
<dbReference type="KEGG" id="atm:ANT_01300"/>
<keyword evidence="1" id="KW-1133">Transmembrane helix</keyword>
<gene>
    <name evidence="2" type="ordered locus">ANT_01300</name>
</gene>
<dbReference type="Proteomes" id="UP000008922">
    <property type="component" value="Chromosome"/>
</dbReference>
<dbReference type="OrthoDB" id="166842at2"/>
<proteinExistence type="predicted"/>
<reference evidence="2 3" key="1">
    <citation type="submission" date="2010-12" db="EMBL/GenBank/DDBJ databases">
        <title>Whole genome sequence of Anaerolinea thermophila UNI-1.</title>
        <authorList>
            <person name="Narita-Yamada S."/>
            <person name="Kishi E."/>
            <person name="Watanabe Y."/>
            <person name="Takasaki K."/>
            <person name="Ankai A."/>
            <person name="Oguchi A."/>
            <person name="Fukui S."/>
            <person name="Takahashi M."/>
            <person name="Yashiro I."/>
            <person name="Hosoyama A."/>
            <person name="Sekiguchi Y."/>
            <person name="Hanada S."/>
            <person name="Fujita N."/>
        </authorList>
    </citation>
    <scope>NUCLEOTIDE SEQUENCE [LARGE SCALE GENOMIC DNA]</scope>
    <source>
        <strain evidence="3">DSM 14523 / JCM 11388 / NBRC 100420 / UNI-1</strain>
    </source>
</reference>
<feature type="transmembrane region" description="Helical" evidence="1">
    <location>
        <begin position="130"/>
        <end position="150"/>
    </location>
</feature>
<keyword evidence="1" id="KW-0472">Membrane</keyword>
<accession>E8MZ21</accession>
<protein>
    <submittedName>
        <fullName evidence="2">Uncharacterized protein</fullName>
    </submittedName>
</protein>
<feature type="transmembrane region" description="Helical" evidence="1">
    <location>
        <begin position="42"/>
        <end position="60"/>
    </location>
</feature>
<feature type="transmembrane region" description="Helical" evidence="1">
    <location>
        <begin position="190"/>
        <end position="210"/>
    </location>
</feature>
<evidence type="ECO:0000313" key="3">
    <source>
        <dbReference type="Proteomes" id="UP000008922"/>
    </source>
</evidence>
<keyword evidence="3" id="KW-1185">Reference proteome</keyword>